<organism evidence="8 9">
    <name type="scientific">Ehrlichia cf. muris str. EmCRT</name>
    <dbReference type="NCBI Taxonomy" id="1359167"/>
    <lineage>
        <taxon>Bacteria</taxon>
        <taxon>Pseudomonadati</taxon>
        <taxon>Pseudomonadota</taxon>
        <taxon>Alphaproteobacteria</taxon>
        <taxon>Rickettsiales</taxon>
        <taxon>Anaplasmataceae</taxon>
        <taxon>Ehrlichia</taxon>
    </lineage>
</organism>
<dbReference type="InterPro" id="IPR019874">
    <property type="entry name" value="RF_methyltr_PrmC"/>
</dbReference>
<dbReference type="InterPro" id="IPR050320">
    <property type="entry name" value="N5-glutamine_MTase"/>
</dbReference>
<evidence type="ECO:0000313" key="8">
    <source>
        <dbReference type="EMBL" id="KJV63431.1"/>
    </source>
</evidence>
<dbReference type="AlphaFoldDB" id="A0A0F3N6S1"/>
<dbReference type="SUPFAM" id="SSF53335">
    <property type="entry name" value="S-adenosyl-L-methionine-dependent methyltransferases"/>
    <property type="match status" value="1"/>
</dbReference>
<dbReference type="Pfam" id="PF17827">
    <property type="entry name" value="PrmC_N"/>
    <property type="match status" value="1"/>
</dbReference>
<dbReference type="InterPro" id="IPR029063">
    <property type="entry name" value="SAM-dependent_MTases_sf"/>
</dbReference>
<dbReference type="NCBIfam" id="TIGR00536">
    <property type="entry name" value="hemK_fam"/>
    <property type="match status" value="1"/>
</dbReference>
<evidence type="ECO:0000259" key="7">
    <source>
        <dbReference type="Pfam" id="PF17827"/>
    </source>
</evidence>
<evidence type="ECO:0000256" key="4">
    <source>
        <dbReference type="ARBA" id="ARBA00022691"/>
    </source>
</evidence>
<dbReference type="PANTHER" id="PTHR18895:SF74">
    <property type="entry name" value="MTRF1L RELEASE FACTOR GLUTAMINE METHYLTRANSFERASE"/>
    <property type="match status" value="1"/>
</dbReference>
<dbReference type="PANTHER" id="PTHR18895">
    <property type="entry name" value="HEMK METHYLTRANSFERASE"/>
    <property type="match status" value="1"/>
</dbReference>
<dbReference type="GO" id="GO:0032259">
    <property type="term" value="P:methylation"/>
    <property type="evidence" value="ECO:0007669"/>
    <property type="project" value="UniProtKB-KW"/>
</dbReference>
<sequence>MNTVISLFNSAVDFLSSCNIDNPKRDVEIIIKHLVNTEDLVTILDPYMPVSKCDVEVFWKMIRQRSANVPISHIIGKREFWSTDFIVNSSVLDPRPDSETIISSVFAMYPCKNHRLVIGDFGTGSGCLLTILLLRYRNAVGIAIEKSVKAYRVAYQNFKKHRLYNRIKMRLSSWNTCYDMFDLIVSNPPYIRRSKIAKLQPEVRLYEPIMALDGGSIGLEIYSQIFVVIKRCLKQNGVAVLEIGEDQHQIHRVVHKYGLKFCTYHSDLSKRLRCIVVKQG</sequence>
<keyword evidence="4" id="KW-0949">S-adenosyl-L-methionine</keyword>
<keyword evidence="3 8" id="KW-0808">Transferase</keyword>
<comment type="catalytic activity">
    <reaction evidence="5">
        <text>L-glutaminyl-[peptide chain release factor] + S-adenosyl-L-methionine = N(5)-methyl-L-glutaminyl-[peptide chain release factor] + S-adenosyl-L-homocysteine + H(+)</text>
        <dbReference type="Rhea" id="RHEA:42896"/>
        <dbReference type="Rhea" id="RHEA-COMP:10271"/>
        <dbReference type="Rhea" id="RHEA-COMP:10272"/>
        <dbReference type="ChEBI" id="CHEBI:15378"/>
        <dbReference type="ChEBI" id="CHEBI:30011"/>
        <dbReference type="ChEBI" id="CHEBI:57856"/>
        <dbReference type="ChEBI" id="CHEBI:59789"/>
        <dbReference type="ChEBI" id="CHEBI:61891"/>
        <dbReference type="EC" id="2.1.1.297"/>
    </reaction>
</comment>
<feature type="domain" description="Release factor glutamine methyltransferase N-terminal" evidence="7">
    <location>
        <begin position="7"/>
        <end position="76"/>
    </location>
</feature>
<gene>
    <name evidence="8" type="primary">prmC</name>
    <name evidence="8" type="ORF">EMUCRT_0885</name>
</gene>
<reference evidence="8 9" key="1">
    <citation type="submission" date="2015-02" db="EMBL/GenBank/DDBJ databases">
        <title>Genome Sequencing of Rickettsiales.</title>
        <authorList>
            <person name="Daugherty S.C."/>
            <person name="Su Q."/>
            <person name="Abolude K."/>
            <person name="Beier-Sexton M."/>
            <person name="Carlyon J.A."/>
            <person name="Carter R."/>
            <person name="Day N.P."/>
            <person name="Dumler S.J."/>
            <person name="Dyachenko V."/>
            <person name="Godinez A."/>
            <person name="Kurtti T.J."/>
            <person name="Lichay M."/>
            <person name="Mullins K.E."/>
            <person name="Ott S."/>
            <person name="Pappas-Brown V."/>
            <person name="Paris D.H."/>
            <person name="Patel P."/>
            <person name="Richards A.L."/>
            <person name="Sadzewicz L."/>
            <person name="Sears K."/>
            <person name="Seidman D."/>
            <person name="Sengamalay N."/>
            <person name="Stenos J."/>
            <person name="Tallon L.J."/>
            <person name="Vincent G."/>
            <person name="Fraser C.M."/>
            <person name="Munderloh U."/>
            <person name="Dunning-Hotopp J.C."/>
        </authorList>
    </citation>
    <scope>NUCLEOTIDE SEQUENCE [LARGE SCALE GENOMIC DNA]</scope>
    <source>
        <strain evidence="8 9">EmCRT</strain>
    </source>
</reference>
<evidence type="ECO:0000256" key="3">
    <source>
        <dbReference type="ARBA" id="ARBA00022679"/>
    </source>
</evidence>
<accession>A0A0F3N6S1</accession>
<evidence type="ECO:0000259" key="6">
    <source>
        <dbReference type="Pfam" id="PF05175"/>
    </source>
</evidence>
<proteinExistence type="predicted"/>
<feature type="domain" description="Methyltransferase small" evidence="6">
    <location>
        <begin position="117"/>
        <end position="195"/>
    </location>
</feature>
<dbReference type="CDD" id="cd02440">
    <property type="entry name" value="AdoMet_MTases"/>
    <property type="match status" value="1"/>
</dbReference>
<dbReference type="InterPro" id="IPR004556">
    <property type="entry name" value="HemK-like"/>
</dbReference>
<dbReference type="GO" id="GO:0102559">
    <property type="term" value="F:peptide chain release factor N(5)-glutamine methyltransferase activity"/>
    <property type="evidence" value="ECO:0007669"/>
    <property type="project" value="UniProtKB-EC"/>
</dbReference>
<comment type="caution">
    <text evidence="8">The sequence shown here is derived from an EMBL/GenBank/DDBJ whole genome shotgun (WGS) entry which is preliminary data.</text>
</comment>
<dbReference type="Gene3D" id="1.10.8.10">
    <property type="entry name" value="DNA helicase RuvA subunit, C-terminal domain"/>
    <property type="match status" value="1"/>
</dbReference>
<dbReference type="GO" id="GO:0003676">
    <property type="term" value="F:nucleic acid binding"/>
    <property type="evidence" value="ECO:0007669"/>
    <property type="project" value="InterPro"/>
</dbReference>
<dbReference type="Pfam" id="PF05175">
    <property type="entry name" value="MTS"/>
    <property type="match status" value="1"/>
</dbReference>
<protein>
    <recommendedName>
        <fullName evidence="1">peptide chain release factor N(5)-glutamine methyltransferase</fullName>
        <ecNumber evidence="1">2.1.1.297</ecNumber>
    </recommendedName>
</protein>
<dbReference type="EC" id="2.1.1.297" evidence="1"/>
<dbReference type="RefSeq" id="WP_045805166.1">
    <property type="nucleotide sequence ID" value="NZ_LANU01000003.1"/>
</dbReference>
<dbReference type="InterPro" id="IPR002052">
    <property type="entry name" value="DNA_methylase_N6_adenine_CS"/>
</dbReference>
<keyword evidence="2 8" id="KW-0489">Methyltransferase</keyword>
<dbReference type="InterPro" id="IPR007848">
    <property type="entry name" value="Small_mtfrase_dom"/>
</dbReference>
<dbReference type="InterPro" id="IPR040758">
    <property type="entry name" value="PrmC_N"/>
</dbReference>
<evidence type="ECO:0000256" key="1">
    <source>
        <dbReference type="ARBA" id="ARBA00012771"/>
    </source>
</evidence>
<dbReference type="NCBIfam" id="TIGR03534">
    <property type="entry name" value="RF_mod_PrmC"/>
    <property type="match status" value="1"/>
</dbReference>
<dbReference type="EMBL" id="LANU01000003">
    <property type="protein sequence ID" value="KJV63431.1"/>
    <property type="molecule type" value="Genomic_DNA"/>
</dbReference>
<evidence type="ECO:0000313" key="9">
    <source>
        <dbReference type="Proteomes" id="UP000033546"/>
    </source>
</evidence>
<dbReference type="PATRIC" id="fig|1359167.3.peg.851"/>
<dbReference type="Gene3D" id="3.40.50.150">
    <property type="entry name" value="Vaccinia Virus protein VP39"/>
    <property type="match status" value="1"/>
</dbReference>
<name>A0A0F3N6S1_9RICK</name>
<evidence type="ECO:0000256" key="2">
    <source>
        <dbReference type="ARBA" id="ARBA00022603"/>
    </source>
</evidence>
<dbReference type="Proteomes" id="UP000033546">
    <property type="component" value="Unassembled WGS sequence"/>
</dbReference>
<dbReference type="PROSITE" id="PS00092">
    <property type="entry name" value="N6_MTASE"/>
    <property type="match status" value="1"/>
</dbReference>
<evidence type="ECO:0000256" key="5">
    <source>
        <dbReference type="ARBA" id="ARBA00048391"/>
    </source>
</evidence>